<dbReference type="Proteomes" id="UP000077462">
    <property type="component" value="Chromosome"/>
</dbReference>
<protein>
    <submittedName>
        <fullName evidence="2">Rpn family recombination-promoting nuclease/putative transposase</fullName>
    </submittedName>
</protein>
<organism evidence="1 3">
    <name type="scientific">Rickettsia conorii subsp. raoultii</name>
    <dbReference type="NCBI Taxonomy" id="369822"/>
    <lineage>
        <taxon>Bacteria</taxon>
        <taxon>Pseudomonadati</taxon>
        <taxon>Pseudomonadota</taxon>
        <taxon>Alphaproteobacteria</taxon>
        <taxon>Rickettsiales</taxon>
        <taxon>Rickettsiaceae</taxon>
        <taxon>Rickettsieae</taxon>
        <taxon>Rickettsia</taxon>
        <taxon>spotted fever group</taxon>
    </lineage>
</organism>
<evidence type="ECO:0000313" key="1">
    <source>
        <dbReference type="EMBL" id="AJQ51946.1"/>
    </source>
</evidence>
<sequence>MLISRFLDPKNNYAFLKIFGTEKNKDILIHFLNDILGYTGKEVITEVTFLKTIQDHDIAAYRQSIVDVLCRDKYGTQFIVEMQVSKHPGFEKRAQLYAAKAYSKQIIKEDEDHKKKWQYMQNFEE</sequence>
<reference evidence="2" key="2">
    <citation type="submission" date="2022-05" db="EMBL/GenBank/DDBJ databases">
        <title>Tracking Rickettsia raoultii infection dynamics in vivo by bioorthogonal metabolic labeling.</title>
        <authorList>
            <person name="Zhu D.-Y."/>
            <person name="Jia N."/>
            <person name="Li C."/>
            <person name="Zhang M.-Z."/>
            <person name="Liu H.-B."/>
            <person name="Cao W.-C."/>
        </authorList>
    </citation>
    <scope>NUCLEOTIDE SEQUENCE</scope>
    <source>
        <strain evidence="2">BIME</strain>
    </source>
</reference>
<dbReference type="Pfam" id="PF12784">
    <property type="entry name" value="PDDEXK_2"/>
    <property type="match status" value="1"/>
</dbReference>
<evidence type="ECO:0000313" key="2">
    <source>
        <dbReference type="EMBL" id="URW77556.1"/>
    </source>
</evidence>
<name>A0A9N7G8T6_RICCR</name>
<dbReference type="EMBL" id="CP098324">
    <property type="protein sequence ID" value="URW77556.1"/>
    <property type="molecule type" value="Genomic_DNA"/>
</dbReference>
<dbReference type="Proteomes" id="UP001056268">
    <property type="component" value="Chromosome"/>
</dbReference>
<reference evidence="1 3" key="1">
    <citation type="journal article" date="2016" name="Genome Announc.">
        <title>Genome Sequence of the Tick-Borne Pathogen Rickettsia raoultii.</title>
        <authorList>
            <person name="El Karkouri K."/>
            <person name="Mediannikov O."/>
            <person name="Robert C."/>
            <person name="Raoult D."/>
            <person name="Fournier P.E."/>
        </authorList>
    </citation>
    <scope>NUCLEOTIDE SEQUENCE [LARGE SCALE GENOMIC DNA]</scope>
    <source>
        <strain evidence="1 3">Khabarovsk</strain>
    </source>
</reference>
<proteinExistence type="predicted"/>
<accession>A0A9N7G8T6</accession>
<dbReference type="EMBL" id="CP010969">
    <property type="protein sequence ID" value="AJQ51946.1"/>
    <property type="molecule type" value="Genomic_DNA"/>
</dbReference>
<gene>
    <name evidence="2" type="ORF">NBT09_06090</name>
    <name evidence="1" type="ORF">UQ52_04415</name>
</gene>
<keyword evidence="4" id="KW-1185">Reference proteome</keyword>
<evidence type="ECO:0000313" key="4">
    <source>
        <dbReference type="Proteomes" id="UP001056268"/>
    </source>
</evidence>
<dbReference type="PANTHER" id="PTHR41317:SF1">
    <property type="entry name" value="PD-(D_E)XK NUCLEASE FAMILY TRANSPOSASE"/>
    <property type="match status" value="1"/>
</dbReference>
<dbReference type="PANTHER" id="PTHR41317">
    <property type="entry name" value="PD-(D_E)XK NUCLEASE FAMILY TRANSPOSASE"/>
    <property type="match status" value="1"/>
</dbReference>
<evidence type="ECO:0000313" key="3">
    <source>
        <dbReference type="Proteomes" id="UP000077462"/>
    </source>
</evidence>
<dbReference type="RefSeq" id="WP_064463931.1">
    <property type="nucleotide sequence ID" value="NZ_CP010969.1"/>
</dbReference>
<dbReference type="AlphaFoldDB" id="A0A9N7G8T6"/>